<accession>A0ABQ4P476</accession>
<dbReference type="PANTHER" id="PTHR37302">
    <property type="entry name" value="SLR1116 PROTEIN"/>
    <property type="match status" value="1"/>
</dbReference>
<evidence type="ECO:0000313" key="4">
    <source>
        <dbReference type="Proteomes" id="UP000887104"/>
    </source>
</evidence>
<keyword evidence="4" id="KW-1185">Reference proteome</keyword>
<keyword evidence="2" id="KW-0479">Metal-binding</keyword>
<comment type="similarity">
    <text evidence="1">Belongs to the DinB family.</text>
</comment>
<dbReference type="EMBL" id="BPEY01000009">
    <property type="protein sequence ID" value="GIU42294.1"/>
    <property type="molecule type" value="Genomic_DNA"/>
</dbReference>
<organism evidence="3 4">
    <name type="scientific">Shewanella sairae</name>
    <dbReference type="NCBI Taxonomy" id="190310"/>
    <lineage>
        <taxon>Bacteria</taxon>
        <taxon>Pseudomonadati</taxon>
        <taxon>Pseudomonadota</taxon>
        <taxon>Gammaproteobacteria</taxon>
        <taxon>Alteromonadales</taxon>
        <taxon>Shewanellaceae</taxon>
        <taxon>Shewanella</taxon>
    </lineage>
</organism>
<evidence type="ECO:0000256" key="1">
    <source>
        <dbReference type="ARBA" id="ARBA00008635"/>
    </source>
</evidence>
<protein>
    <recommendedName>
        <fullName evidence="5">Damage-inducible protein DinB</fullName>
    </recommendedName>
</protein>
<dbReference type="PANTHER" id="PTHR37302:SF1">
    <property type="entry name" value="PROTEIN DINB"/>
    <property type="match status" value="1"/>
</dbReference>
<reference evidence="3" key="1">
    <citation type="submission" date="2021-05" db="EMBL/GenBank/DDBJ databases">
        <title>Molecular characterization for Shewanella algae harboring chromosomal blaOXA-55-like strains isolated from clinical and environment sample.</title>
        <authorList>
            <person name="Ohama Y."/>
            <person name="Aoki K."/>
            <person name="Harada S."/>
            <person name="Moriya K."/>
            <person name="Ishii Y."/>
            <person name="Tateda K."/>
        </authorList>
    </citation>
    <scope>NUCLEOTIDE SEQUENCE</scope>
    <source>
        <strain evidence="3">JCM 11563</strain>
    </source>
</reference>
<evidence type="ECO:0000256" key="2">
    <source>
        <dbReference type="ARBA" id="ARBA00022723"/>
    </source>
</evidence>
<dbReference type="SUPFAM" id="SSF109854">
    <property type="entry name" value="DinB/YfiT-like putative metalloenzymes"/>
    <property type="match status" value="1"/>
</dbReference>
<proteinExistence type="inferred from homology"/>
<gene>
    <name evidence="3" type="ORF">TUM4438_08520</name>
</gene>
<evidence type="ECO:0008006" key="5">
    <source>
        <dbReference type="Google" id="ProtNLM"/>
    </source>
</evidence>
<dbReference type="Proteomes" id="UP000887104">
    <property type="component" value="Unassembled WGS sequence"/>
</dbReference>
<sequence>MNSQCYQAIAELTESEINENRGAFFNSIMGTLNHLLVGDLIWLNRFATHSIKYQSLLGLADMPKPKSLDDFLFSDYLLLRAAREKVDCAICHWLKNEANESDFNAPLAYSNTQGVVSKRDFGELVSHLFNHQTHHRGQLSTLLSQINIDIGVTDYLFDIPESN</sequence>
<dbReference type="InterPro" id="IPR034660">
    <property type="entry name" value="DinB/YfiT-like"/>
</dbReference>
<dbReference type="InterPro" id="IPR007837">
    <property type="entry name" value="DinB"/>
</dbReference>
<dbReference type="Gene3D" id="1.20.120.450">
    <property type="entry name" value="dinb family like domain"/>
    <property type="match status" value="1"/>
</dbReference>
<name>A0ABQ4P476_9GAMM</name>
<comment type="caution">
    <text evidence="3">The sequence shown here is derived from an EMBL/GenBank/DDBJ whole genome shotgun (WGS) entry which is preliminary data.</text>
</comment>
<evidence type="ECO:0000313" key="3">
    <source>
        <dbReference type="EMBL" id="GIU42294.1"/>
    </source>
</evidence>
<dbReference type="Pfam" id="PF05163">
    <property type="entry name" value="DinB"/>
    <property type="match status" value="1"/>
</dbReference>